<evidence type="ECO:0008006" key="4">
    <source>
        <dbReference type="Google" id="ProtNLM"/>
    </source>
</evidence>
<feature type="chain" id="PRO_5047038199" description="Embryo-specific protein ATS3B" evidence="1">
    <location>
        <begin position="26"/>
        <end position="188"/>
    </location>
</feature>
<dbReference type="Proteomes" id="UP001227230">
    <property type="component" value="Chromosome 13"/>
</dbReference>
<dbReference type="EMBL" id="CP126660">
    <property type="protein sequence ID" value="WKA00808.1"/>
    <property type="molecule type" value="Genomic_DNA"/>
</dbReference>
<accession>A0ABY9D1K2</accession>
<dbReference type="SUPFAM" id="SSF49723">
    <property type="entry name" value="Lipase/lipooxygenase domain (PLAT/LH2 domain)"/>
    <property type="match status" value="1"/>
</dbReference>
<keyword evidence="1" id="KW-0732">Signal</keyword>
<dbReference type="PANTHER" id="PTHR31718">
    <property type="entry name" value="PLAT DOMAIN-CONTAINING PROTEIN"/>
    <property type="match status" value="1"/>
</dbReference>
<proteinExistence type="predicted"/>
<dbReference type="Pfam" id="PF06232">
    <property type="entry name" value="ATS3"/>
    <property type="match status" value="1"/>
</dbReference>
<evidence type="ECO:0000313" key="3">
    <source>
        <dbReference type="Proteomes" id="UP001227230"/>
    </source>
</evidence>
<dbReference type="InterPro" id="IPR036392">
    <property type="entry name" value="PLAT/LH2_dom_sf"/>
</dbReference>
<name>A0ABY9D1K2_VITVI</name>
<gene>
    <name evidence="2" type="ORF">VitviT2T_019130</name>
</gene>
<evidence type="ECO:0000313" key="2">
    <source>
        <dbReference type="EMBL" id="WKA00808.1"/>
    </source>
</evidence>
<sequence length="188" mass="20885">MIQLSVEQTIILIFLTIVTITSSAADRLQPTSHVLQASPGNCSYSIEIETTCAPSAETTDRISVRFSDMAGNLVIVKHLKNPKLLYAPRGMKNPGGVYGGFQRCAIDMFEASGACMSHIVCSLYLKKFGSDGWRPGWVKVLHRWDDGRLAPVSHTFYFRTFVPENVWYGFDYCRSRGGLTPHIASFNG</sequence>
<feature type="signal peptide" evidence="1">
    <location>
        <begin position="1"/>
        <end position="25"/>
    </location>
</feature>
<dbReference type="PANTHER" id="PTHR31718:SF69">
    <property type="entry name" value="PLAT DOMAIN-CONTAINING PROTEIN"/>
    <property type="match status" value="1"/>
</dbReference>
<dbReference type="InterPro" id="IPR010417">
    <property type="entry name" value="Embryo-specific_ATS3"/>
</dbReference>
<organism evidence="2 3">
    <name type="scientific">Vitis vinifera</name>
    <name type="common">Grape</name>
    <dbReference type="NCBI Taxonomy" id="29760"/>
    <lineage>
        <taxon>Eukaryota</taxon>
        <taxon>Viridiplantae</taxon>
        <taxon>Streptophyta</taxon>
        <taxon>Embryophyta</taxon>
        <taxon>Tracheophyta</taxon>
        <taxon>Spermatophyta</taxon>
        <taxon>Magnoliopsida</taxon>
        <taxon>eudicotyledons</taxon>
        <taxon>Gunneridae</taxon>
        <taxon>Pentapetalae</taxon>
        <taxon>rosids</taxon>
        <taxon>Vitales</taxon>
        <taxon>Vitaceae</taxon>
        <taxon>Viteae</taxon>
        <taxon>Vitis</taxon>
    </lineage>
</organism>
<evidence type="ECO:0000256" key="1">
    <source>
        <dbReference type="SAM" id="SignalP"/>
    </source>
</evidence>
<reference evidence="2 3" key="1">
    <citation type="journal article" date="2023" name="Hortic Res">
        <title>The complete reference genome for grapevine (Vitis vinifera L.) genetics and breeding.</title>
        <authorList>
            <person name="Shi X."/>
            <person name="Cao S."/>
            <person name="Wang X."/>
            <person name="Huang S."/>
            <person name="Wang Y."/>
            <person name="Liu Z."/>
            <person name="Liu W."/>
            <person name="Leng X."/>
            <person name="Peng Y."/>
            <person name="Wang N."/>
            <person name="Wang Y."/>
            <person name="Ma Z."/>
            <person name="Xu X."/>
            <person name="Zhang F."/>
            <person name="Xue H."/>
            <person name="Zhong H."/>
            <person name="Wang Y."/>
            <person name="Zhang K."/>
            <person name="Velt A."/>
            <person name="Avia K."/>
            <person name="Holtgrawe D."/>
            <person name="Grimplet J."/>
            <person name="Matus J.T."/>
            <person name="Ware D."/>
            <person name="Wu X."/>
            <person name="Wang H."/>
            <person name="Liu C."/>
            <person name="Fang Y."/>
            <person name="Rustenholz C."/>
            <person name="Cheng Z."/>
            <person name="Xiao H."/>
            <person name="Zhou Y."/>
        </authorList>
    </citation>
    <scope>NUCLEOTIDE SEQUENCE [LARGE SCALE GENOMIC DNA]</scope>
    <source>
        <strain evidence="3">cv. Pinot noir / PN40024</strain>
        <tissue evidence="2">Leaf</tissue>
    </source>
</reference>
<keyword evidence="3" id="KW-1185">Reference proteome</keyword>
<protein>
    <recommendedName>
        <fullName evidence="4">Embryo-specific protein ATS3B</fullName>
    </recommendedName>
</protein>